<keyword evidence="1" id="KW-1133">Transmembrane helix</keyword>
<evidence type="ECO:0000313" key="2">
    <source>
        <dbReference type="EMBL" id="VAW32389.1"/>
    </source>
</evidence>
<sequence>MYHLSNNYLYDSYLMKDSHTNTKKNIKTLKINDTVSWIVIALVVFGSIYLFGIQSDLTQKVIAPTVSTSTKTTVNEKVHSVNVNKSVQTKYVSPGKTNTVQIQSNAKYVGIGSLSSLFNYGESLVCTVETTSAYTKRSGTVYIAGRELSGDFSSYINGEMTATKMVDNGSYIYVWSKNSTNGVTVPAPLLSGGSAIISAGGVSLSEDVSYRCNLWKQESSRFAVPSNITFTSPGS</sequence>
<evidence type="ECO:0000256" key="1">
    <source>
        <dbReference type="SAM" id="Phobius"/>
    </source>
</evidence>
<accession>A0A3B0V6D3</accession>
<feature type="transmembrane region" description="Helical" evidence="1">
    <location>
        <begin position="34"/>
        <end position="52"/>
    </location>
</feature>
<keyword evidence="1" id="KW-0472">Membrane</keyword>
<gene>
    <name evidence="2" type="ORF">MNBD_CPR01-106</name>
</gene>
<protein>
    <submittedName>
        <fullName evidence="2">Uncharacterized protein</fullName>
    </submittedName>
</protein>
<proteinExistence type="predicted"/>
<dbReference type="AlphaFoldDB" id="A0A3B0V6D3"/>
<dbReference type="EMBL" id="UOEV01000043">
    <property type="protein sequence ID" value="VAW32389.1"/>
    <property type="molecule type" value="Genomic_DNA"/>
</dbReference>
<name>A0A3B0V6D3_9ZZZZ</name>
<organism evidence="2">
    <name type="scientific">hydrothermal vent metagenome</name>
    <dbReference type="NCBI Taxonomy" id="652676"/>
    <lineage>
        <taxon>unclassified sequences</taxon>
        <taxon>metagenomes</taxon>
        <taxon>ecological metagenomes</taxon>
    </lineage>
</organism>
<keyword evidence="1" id="KW-0812">Transmembrane</keyword>
<reference evidence="2" key="1">
    <citation type="submission" date="2018-06" db="EMBL/GenBank/DDBJ databases">
        <authorList>
            <person name="Zhirakovskaya E."/>
        </authorList>
    </citation>
    <scope>NUCLEOTIDE SEQUENCE</scope>
</reference>